<evidence type="ECO:0000256" key="1">
    <source>
        <dbReference type="SAM" id="Coils"/>
    </source>
</evidence>
<reference evidence="3" key="1">
    <citation type="journal article" date="2015" name="Nature">
        <title>Complex archaea that bridge the gap between prokaryotes and eukaryotes.</title>
        <authorList>
            <person name="Spang A."/>
            <person name="Saw J.H."/>
            <person name="Jorgensen S.L."/>
            <person name="Zaremba-Niedzwiedzka K."/>
            <person name="Martijn J."/>
            <person name="Lind A.E."/>
            <person name="van Eijk R."/>
            <person name="Schleper C."/>
            <person name="Guy L."/>
            <person name="Ettema T.J."/>
        </authorList>
    </citation>
    <scope>NUCLEOTIDE SEQUENCE</scope>
</reference>
<feature type="transmembrane region" description="Helical" evidence="2">
    <location>
        <begin position="206"/>
        <end position="228"/>
    </location>
</feature>
<sequence length="246" mass="28540">MQKNKSMLLPKTNIETKLTEVKKKSVLSDKQRLNEVYEILSNLDNELNRIEENITSSKGVPNNNFNIDLLDSSKIYHIDEIKQICIDYRLRFLDAKYFKGTIPAEALSKIKAIEKEHNLEVNGFKIIAPSKLFKLEDKDDPLLFAPIGNGYHYLIHQWGNDLHPLRKMLMWPFKSLVNIVILILIMSFLITLLIPEGLFSKTNSNAQFWILNFFMFKCIASVVIIYGFSMGKNFNPAIWNSKYFNS</sequence>
<dbReference type="EMBL" id="LAZR01000175">
    <property type="protein sequence ID" value="KKN84144.1"/>
    <property type="molecule type" value="Genomic_DNA"/>
</dbReference>
<dbReference type="AlphaFoldDB" id="A0A0F9TXU6"/>
<keyword evidence="1" id="KW-0175">Coiled coil</keyword>
<keyword evidence="2" id="KW-1133">Transmembrane helix</keyword>
<feature type="transmembrane region" description="Helical" evidence="2">
    <location>
        <begin position="176"/>
        <end position="194"/>
    </location>
</feature>
<evidence type="ECO:0000313" key="3">
    <source>
        <dbReference type="EMBL" id="KKN84144.1"/>
    </source>
</evidence>
<gene>
    <name evidence="3" type="ORF">LCGC14_0292270</name>
</gene>
<comment type="caution">
    <text evidence="3">The sequence shown here is derived from an EMBL/GenBank/DDBJ whole genome shotgun (WGS) entry which is preliminary data.</text>
</comment>
<evidence type="ECO:0000256" key="2">
    <source>
        <dbReference type="SAM" id="Phobius"/>
    </source>
</evidence>
<accession>A0A0F9TXU6</accession>
<name>A0A0F9TXU6_9ZZZZ</name>
<feature type="coiled-coil region" evidence="1">
    <location>
        <begin position="33"/>
        <end position="60"/>
    </location>
</feature>
<proteinExistence type="predicted"/>
<keyword evidence="2" id="KW-0812">Transmembrane</keyword>
<organism evidence="3">
    <name type="scientific">marine sediment metagenome</name>
    <dbReference type="NCBI Taxonomy" id="412755"/>
    <lineage>
        <taxon>unclassified sequences</taxon>
        <taxon>metagenomes</taxon>
        <taxon>ecological metagenomes</taxon>
    </lineage>
</organism>
<keyword evidence="2" id="KW-0472">Membrane</keyword>
<protein>
    <submittedName>
        <fullName evidence="3">Uncharacterized protein</fullName>
    </submittedName>
</protein>